<dbReference type="EMBL" id="QRTC01000005">
    <property type="protein sequence ID" value="RGQ43701.1"/>
    <property type="molecule type" value="Genomic_DNA"/>
</dbReference>
<evidence type="ECO:0000313" key="1">
    <source>
        <dbReference type="EMBL" id="RGQ43701.1"/>
    </source>
</evidence>
<name>A0A412AZQ0_9FIRM</name>
<dbReference type="AlphaFoldDB" id="A0A412AZQ0"/>
<organism evidence="1 2">
    <name type="scientific">[Clostridium] leptum</name>
    <dbReference type="NCBI Taxonomy" id="1535"/>
    <lineage>
        <taxon>Bacteria</taxon>
        <taxon>Bacillati</taxon>
        <taxon>Bacillota</taxon>
        <taxon>Clostridia</taxon>
        <taxon>Eubacteriales</taxon>
        <taxon>Oscillospiraceae</taxon>
        <taxon>Oscillospiraceae incertae sedis</taxon>
    </lineage>
</organism>
<gene>
    <name evidence="1" type="ORF">DWY99_02620</name>
</gene>
<dbReference type="Proteomes" id="UP000284751">
    <property type="component" value="Unassembled WGS sequence"/>
</dbReference>
<comment type="caution">
    <text evidence="1">The sequence shown here is derived from an EMBL/GenBank/DDBJ whole genome shotgun (WGS) entry which is preliminary data.</text>
</comment>
<accession>A0A412AZQ0</accession>
<protein>
    <submittedName>
        <fullName evidence="1">Uncharacterized protein</fullName>
    </submittedName>
</protein>
<proteinExistence type="predicted"/>
<sequence>MKIYDSKLEPLVKKAVDLLISQEIWTVTYEAFWQQHKEDFHLAIDDYNSMIDSFNLTLENNQKAISGIMGFVPNLVGGFGLSEALKGIAKATVFNLVRDRIETSALKNANVKPAQRQAL</sequence>
<evidence type="ECO:0000313" key="2">
    <source>
        <dbReference type="Proteomes" id="UP000284751"/>
    </source>
</evidence>
<reference evidence="1 2" key="1">
    <citation type="submission" date="2018-08" db="EMBL/GenBank/DDBJ databases">
        <title>A genome reference for cultivated species of the human gut microbiota.</title>
        <authorList>
            <person name="Zou Y."/>
            <person name="Xue W."/>
            <person name="Luo G."/>
        </authorList>
    </citation>
    <scope>NUCLEOTIDE SEQUENCE [LARGE SCALE GENOMIC DNA]</scope>
    <source>
        <strain evidence="1 2">AF28-26</strain>
    </source>
</reference>